<dbReference type="EMBL" id="CP031598">
    <property type="protein sequence ID" value="QEW28786.1"/>
    <property type="molecule type" value="Genomic_DNA"/>
</dbReference>
<dbReference type="RefSeq" id="WP_057813159.1">
    <property type="nucleotide sequence ID" value="NZ_CP031598.1"/>
</dbReference>
<evidence type="ECO:0000313" key="6">
    <source>
        <dbReference type="Proteomes" id="UP000325785"/>
    </source>
</evidence>
<feature type="region of interest" description="Disordered" evidence="1">
    <location>
        <begin position="181"/>
        <end position="205"/>
    </location>
</feature>
<reference evidence="4 6" key="2">
    <citation type="submission" date="2018-08" db="EMBL/GenBank/DDBJ databases">
        <title>Genetic Globetrotter - A new plasmid hitch-hiking vast phylogenetic and geographic distances.</title>
        <authorList>
            <person name="Vollmers J."/>
            <person name="Petersen J."/>
        </authorList>
    </citation>
    <scope>NUCLEOTIDE SEQUENCE [LARGE SCALE GENOMIC DNA]</scope>
    <source>
        <strain evidence="4 6">DSM 26383</strain>
    </source>
</reference>
<feature type="compositionally biased region" description="Polar residues" evidence="1">
    <location>
        <begin position="188"/>
        <end position="197"/>
    </location>
</feature>
<keyword evidence="2" id="KW-0732">Signal</keyword>
<dbReference type="AlphaFoldDB" id="A0A0T5PFB2"/>
<sequence>MSCLRSCLLLCCLALPGAGVAQANTAPADDNTARVWSAVSGDEVMLDGETYRLSGVTCPEPDTEDGRAAKALLNTFLRGGYIACRVEDGRASCSKEGNDIATGLIRSGYCSGTGEAPVPEQTDVLARDTRPGYAAGDPYAGECDPGQAAGRFIAQSQAFACDAGSPYSTCDGASGKRQFGQHVAGSDNYRSTGQATPSYRPGRCN</sequence>
<evidence type="ECO:0000313" key="4">
    <source>
        <dbReference type="EMBL" id="QEW28786.1"/>
    </source>
</evidence>
<reference evidence="3 5" key="1">
    <citation type="submission" date="2015-04" db="EMBL/GenBank/DDBJ databases">
        <title>The draft genome sequence of Roseovarius indicus B108T.</title>
        <authorList>
            <person name="Li G."/>
            <person name="Lai Q."/>
            <person name="Shao Z."/>
            <person name="Yan P."/>
        </authorList>
    </citation>
    <scope>NUCLEOTIDE SEQUENCE [LARGE SCALE GENOMIC DNA]</scope>
    <source>
        <strain evidence="3 5">B108</strain>
    </source>
</reference>
<dbReference type="EMBL" id="LAXI01000001">
    <property type="protein sequence ID" value="KRS19845.1"/>
    <property type="molecule type" value="Genomic_DNA"/>
</dbReference>
<dbReference type="PATRIC" id="fig|540747.5.peg.655"/>
<proteinExistence type="predicted"/>
<dbReference type="Proteomes" id="UP000051401">
    <property type="component" value="Unassembled WGS sequence"/>
</dbReference>
<evidence type="ECO:0000313" key="3">
    <source>
        <dbReference type="EMBL" id="KRS19845.1"/>
    </source>
</evidence>
<dbReference type="OrthoDB" id="7876668at2"/>
<keyword evidence="5" id="KW-1185">Reference proteome</keyword>
<evidence type="ECO:0000313" key="5">
    <source>
        <dbReference type="Proteomes" id="UP000051401"/>
    </source>
</evidence>
<evidence type="ECO:0000256" key="1">
    <source>
        <dbReference type="SAM" id="MobiDB-lite"/>
    </source>
</evidence>
<dbReference type="SUPFAM" id="SSF50199">
    <property type="entry name" value="Staphylococcal nuclease"/>
    <property type="match status" value="1"/>
</dbReference>
<feature type="chain" id="PRO_5010437635" evidence="2">
    <location>
        <begin position="24"/>
        <end position="205"/>
    </location>
</feature>
<dbReference type="InterPro" id="IPR035437">
    <property type="entry name" value="SNase_OB-fold_sf"/>
</dbReference>
<organism evidence="3 5">
    <name type="scientific">Roseovarius indicus</name>
    <dbReference type="NCBI Taxonomy" id="540747"/>
    <lineage>
        <taxon>Bacteria</taxon>
        <taxon>Pseudomonadati</taxon>
        <taxon>Pseudomonadota</taxon>
        <taxon>Alphaproteobacteria</taxon>
        <taxon>Rhodobacterales</taxon>
        <taxon>Roseobacteraceae</taxon>
        <taxon>Roseovarius</taxon>
    </lineage>
</organism>
<dbReference type="KEGG" id="rid:RIdsm_04626"/>
<dbReference type="Proteomes" id="UP000325785">
    <property type="component" value="Chromosome"/>
</dbReference>
<name>A0A0T5PFB2_9RHOB</name>
<dbReference type="Gene3D" id="2.40.50.90">
    <property type="match status" value="1"/>
</dbReference>
<protein>
    <submittedName>
        <fullName evidence="3">Uncharacterized protein</fullName>
    </submittedName>
</protein>
<accession>A0A0T5PFB2</accession>
<evidence type="ECO:0000256" key="2">
    <source>
        <dbReference type="SAM" id="SignalP"/>
    </source>
</evidence>
<gene>
    <name evidence="4" type="ORF">RIdsm_04626</name>
    <name evidence="3" type="ORF">XM52_03200</name>
</gene>
<dbReference type="STRING" id="540747.SAMN04488031_102876"/>
<feature type="signal peptide" evidence="2">
    <location>
        <begin position="1"/>
        <end position="23"/>
    </location>
</feature>